<reference key="1">
    <citation type="submission" date="2007-01" db="EMBL/GenBank/DDBJ databases">
        <title>The Genome Sequence of Puccinia graminis f. sp. tritici Strain CRL 75-36-700-3.</title>
        <authorList>
            <consortium name="The Broad Institute Genome Sequencing Platform"/>
            <person name="Birren B."/>
            <person name="Lander E."/>
            <person name="Galagan J."/>
            <person name="Nusbaum C."/>
            <person name="Devon K."/>
            <person name="Cuomo C."/>
            <person name="Jaffe D."/>
            <person name="Butler J."/>
            <person name="Alvarez P."/>
            <person name="Gnerre S."/>
            <person name="Grabherr M."/>
            <person name="Mauceli E."/>
            <person name="Brockman W."/>
            <person name="Young S."/>
            <person name="LaButti K."/>
            <person name="Sykes S."/>
            <person name="DeCaprio D."/>
            <person name="Crawford M."/>
            <person name="Koehrsen M."/>
            <person name="Engels R."/>
            <person name="Montgomery P."/>
            <person name="Pearson M."/>
            <person name="Howarth C."/>
            <person name="Larson L."/>
            <person name="White J."/>
            <person name="Zeng Q."/>
            <person name="Kodira C."/>
            <person name="Yandava C."/>
            <person name="Alvarado L."/>
            <person name="O'Leary S."/>
            <person name="Szabo L."/>
            <person name="Dean R."/>
            <person name="Schein J."/>
        </authorList>
    </citation>
    <scope>NUCLEOTIDE SEQUENCE</scope>
    <source>
        <strain>CRL 75-36-700-3</strain>
    </source>
</reference>
<reference evidence="4" key="2">
    <citation type="journal article" date="2011" name="Proc. Natl. Acad. Sci. U.S.A.">
        <title>Obligate biotrophy features unraveled by the genomic analysis of rust fungi.</title>
        <authorList>
            <person name="Duplessis S."/>
            <person name="Cuomo C.A."/>
            <person name="Lin Y.-C."/>
            <person name="Aerts A."/>
            <person name="Tisserant E."/>
            <person name="Veneault-Fourrey C."/>
            <person name="Joly D.L."/>
            <person name="Hacquard S."/>
            <person name="Amselem J."/>
            <person name="Cantarel B.L."/>
            <person name="Chiu R."/>
            <person name="Coutinho P.M."/>
            <person name="Feau N."/>
            <person name="Field M."/>
            <person name="Frey P."/>
            <person name="Gelhaye E."/>
            <person name="Goldberg J."/>
            <person name="Grabherr M.G."/>
            <person name="Kodira C.D."/>
            <person name="Kohler A."/>
            <person name="Kuees U."/>
            <person name="Lindquist E.A."/>
            <person name="Lucas S.M."/>
            <person name="Mago R."/>
            <person name="Mauceli E."/>
            <person name="Morin E."/>
            <person name="Murat C."/>
            <person name="Pangilinan J.L."/>
            <person name="Park R."/>
            <person name="Pearson M."/>
            <person name="Quesneville H."/>
            <person name="Rouhier N."/>
            <person name="Sakthikumar S."/>
            <person name="Salamov A.A."/>
            <person name="Schmutz J."/>
            <person name="Selles B."/>
            <person name="Shapiro H."/>
            <person name="Tanguay P."/>
            <person name="Tuskan G.A."/>
            <person name="Henrissat B."/>
            <person name="Van de Peer Y."/>
            <person name="Rouze P."/>
            <person name="Ellis J.G."/>
            <person name="Dodds P.N."/>
            <person name="Schein J.E."/>
            <person name="Zhong S."/>
            <person name="Hamelin R.C."/>
            <person name="Grigoriev I.V."/>
            <person name="Szabo L.J."/>
            <person name="Martin F."/>
        </authorList>
    </citation>
    <scope>NUCLEOTIDE SEQUENCE [LARGE SCALE GENOMIC DNA]</scope>
    <source>
        <strain evidence="4">CRL 75-36-700-3 / race SCCL</strain>
    </source>
</reference>
<dbReference type="EMBL" id="DS178306">
    <property type="protein sequence ID" value="EFP87445.2"/>
    <property type="molecule type" value="Genomic_DNA"/>
</dbReference>
<evidence type="ECO:0000256" key="1">
    <source>
        <dbReference type="SAM" id="MobiDB-lite"/>
    </source>
</evidence>
<dbReference type="AlphaFoldDB" id="E3KT59"/>
<keyword evidence="4" id="KW-1185">Reference proteome</keyword>
<dbReference type="STRING" id="418459.E3KT59"/>
<gene>
    <name evidence="3" type="ORF">PGTG_13673</name>
</gene>
<dbReference type="RefSeq" id="XP_003331864.2">
    <property type="nucleotide sequence ID" value="XM_003331816.2"/>
</dbReference>
<evidence type="ECO:0000313" key="4">
    <source>
        <dbReference type="Proteomes" id="UP000008783"/>
    </source>
</evidence>
<feature type="domain" description="No apical meristem-associated C-terminal" evidence="2">
    <location>
        <begin position="6"/>
        <end position="84"/>
    </location>
</feature>
<dbReference type="Proteomes" id="UP000008783">
    <property type="component" value="Unassembled WGS sequence"/>
</dbReference>
<dbReference type="GeneID" id="10538175"/>
<dbReference type="KEGG" id="pgr:PGTG_13673"/>
<dbReference type="Pfam" id="PF14303">
    <property type="entry name" value="NAM-associated"/>
    <property type="match status" value="1"/>
</dbReference>
<dbReference type="VEuPathDB" id="FungiDB:PGTG_13673"/>
<accession>E3KT59</accession>
<dbReference type="HOGENOM" id="CLU_2414367_0_0_1"/>
<evidence type="ECO:0000259" key="2">
    <source>
        <dbReference type="Pfam" id="PF14303"/>
    </source>
</evidence>
<sequence length="92" mass="9961">MMTVYPQAWNLLQHVEKFKSLAGQAKNGAPPLTQSQTPQVPGTPSPPNATDAASNASSRSKDWERPTGAHAAKQHVNKEEYKRKNQAHGGNS</sequence>
<feature type="region of interest" description="Disordered" evidence="1">
    <location>
        <begin position="22"/>
        <end position="92"/>
    </location>
</feature>
<proteinExistence type="predicted"/>
<dbReference type="InterPro" id="IPR029466">
    <property type="entry name" value="NAM-associated_C"/>
</dbReference>
<protein>
    <recommendedName>
        <fullName evidence="2">No apical meristem-associated C-terminal domain-containing protein</fullName>
    </recommendedName>
</protein>
<dbReference type="InParanoid" id="E3KT59"/>
<organism evidence="3 4">
    <name type="scientific">Puccinia graminis f. sp. tritici (strain CRL 75-36-700-3 / race SCCL)</name>
    <name type="common">Black stem rust fungus</name>
    <dbReference type="NCBI Taxonomy" id="418459"/>
    <lineage>
        <taxon>Eukaryota</taxon>
        <taxon>Fungi</taxon>
        <taxon>Dikarya</taxon>
        <taxon>Basidiomycota</taxon>
        <taxon>Pucciniomycotina</taxon>
        <taxon>Pucciniomycetes</taxon>
        <taxon>Pucciniales</taxon>
        <taxon>Pucciniaceae</taxon>
        <taxon>Puccinia</taxon>
    </lineage>
</organism>
<evidence type="ECO:0000313" key="3">
    <source>
        <dbReference type="EMBL" id="EFP87445.2"/>
    </source>
</evidence>
<name>E3KT59_PUCGT</name>